<dbReference type="STRING" id="3659.A0A0A0KPH9"/>
<dbReference type="OrthoDB" id="2018506at2759"/>
<dbReference type="OMA" id="WRCANDG"/>
<evidence type="ECO:0000313" key="3">
    <source>
        <dbReference type="EMBL" id="KGN50337.1"/>
    </source>
</evidence>
<sequence length="247" mass="28180">MIASTPLPPWQPPLQAPFRLRRSRPLIIPYRTPIGFVQAYRRGGGGGNNDAFGDAWNKVWRGANDGFEKFVFEARKTAERLDRRYSVSRRVGSAAQSVADRAREIDREFAIGMRWRNFTLDFSRNWPRYRRQLNEFIDTPLGKSVVTIFFLWFALSGWLFRFLIFGTWILPFAGPILIGTFANSLVIKGNCPACNREFAGYKNQIISCAGCGNVVWQPKDHGEYNSRKGSSGSKSQPNVIDVEFEEK</sequence>
<dbReference type="EMBL" id="CM002926">
    <property type="protein sequence ID" value="KGN50337.1"/>
    <property type="molecule type" value="Genomic_DNA"/>
</dbReference>
<feature type="region of interest" description="Disordered" evidence="1">
    <location>
        <begin position="223"/>
        <end position="247"/>
    </location>
</feature>
<dbReference type="eggNOG" id="ENOG502QUG5">
    <property type="taxonomic scope" value="Eukaryota"/>
</dbReference>
<feature type="compositionally biased region" description="Polar residues" evidence="1">
    <location>
        <begin position="227"/>
        <end position="238"/>
    </location>
</feature>
<reference evidence="3 4" key="4">
    <citation type="journal article" date="2011" name="BMC Genomics">
        <title>RNA-Seq improves annotation of protein-coding genes in the cucumber genome.</title>
        <authorList>
            <person name="Li Z."/>
            <person name="Zhang Z."/>
            <person name="Yan P."/>
            <person name="Huang S."/>
            <person name="Fei Z."/>
            <person name="Lin K."/>
        </authorList>
    </citation>
    <scope>NUCLEOTIDE SEQUENCE [LARGE SCALE GENOMIC DNA]</scope>
    <source>
        <strain evidence="4">cv. 9930</strain>
    </source>
</reference>
<evidence type="ECO:0000256" key="1">
    <source>
        <dbReference type="SAM" id="MobiDB-lite"/>
    </source>
</evidence>
<keyword evidence="2" id="KW-0812">Transmembrane</keyword>
<feature type="transmembrane region" description="Helical" evidence="2">
    <location>
        <begin position="140"/>
        <end position="159"/>
    </location>
</feature>
<reference evidence="3 4" key="1">
    <citation type="journal article" date="2009" name="Nat. Genet.">
        <title>The genome of the cucumber, Cucumis sativus L.</title>
        <authorList>
            <person name="Huang S."/>
            <person name="Li R."/>
            <person name="Zhang Z."/>
            <person name="Li L."/>
            <person name="Gu X."/>
            <person name="Fan W."/>
            <person name="Lucas W.J."/>
            <person name="Wang X."/>
            <person name="Xie B."/>
            <person name="Ni P."/>
            <person name="Ren Y."/>
            <person name="Zhu H."/>
            <person name="Li J."/>
            <person name="Lin K."/>
            <person name="Jin W."/>
            <person name="Fei Z."/>
            <person name="Li G."/>
            <person name="Staub J."/>
            <person name="Kilian A."/>
            <person name="van der Vossen E.A."/>
            <person name="Wu Y."/>
            <person name="Guo J."/>
            <person name="He J."/>
            <person name="Jia Z."/>
            <person name="Ren Y."/>
            <person name="Tian G."/>
            <person name="Lu Y."/>
            <person name="Ruan J."/>
            <person name="Qian W."/>
            <person name="Wang M."/>
            <person name="Huang Q."/>
            <person name="Li B."/>
            <person name="Xuan Z."/>
            <person name="Cao J."/>
            <person name="Asan"/>
            <person name="Wu Z."/>
            <person name="Zhang J."/>
            <person name="Cai Q."/>
            <person name="Bai Y."/>
            <person name="Zhao B."/>
            <person name="Han Y."/>
            <person name="Li Y."/>
            <person name="Li X."/>
            <person name="Wang S."/>
            <person name="Shi Q."/>
            <person name="Liu S."/>
            <person name="Cho W.K."/>
            <person name="Kim J.Y."/>
            <person name="Xu Y."/>
            <person name="Heller-Uszynska K."/>
            <person name="Miao H."/>
            <person name="Cheng Z."/>
            <person name="Zhang S."/>
            <person name="Wu J."/>
            <person name="Yang Y."/>
            <person name="Kang H."/>
            <person name="Li M."/>
            <person name="Liang H."/>
            <person name="Ren X."/>
            <person name="Shi Z."/>
            <person name="Wen M."/>
            <person name="Jian M."/>
            <person name="Yang H."/>
            <person name="Zhang G."/>
            <person name="Yang Z."/>
            <person name="Chen R."/>
            <person name="Liu S."/>
            <person name="Li J."/>
            <person name="Ma L."/>
            <person name="Liu H."/>
            <person name="Zhou Y."/>
            <person name="Zhao J."/>
            <person name="Fang X."/>
            <person name="Li G."/>
            <person name="Fang L."/>
            <person name="Li Y."/>
            <person name="Liu D."/>
            <person name="Zheng H."/>
            <person name="Zhang Y."/>
            <person name="Qin N."/>
            <person name="Li Z."/>
            <person name="Yang G."/>
            <person name="Yang S."/>
            <person name="Bolund L."/>
            <person name="Kristiansen K."/>
            <person name="Zheng H."/>
            <person name="Li S."/>
            <person name="Zhang X."/>
            <person name="Yang H."/>
            <person name="Wang J."/>
            <person name="Sun R."/>
            <person name="Zhang B."/>
            <person name="Jiang S."/>
            <person name="Wang J."/>
            <person name="Du Y."/>
            <person name="Li S."/>
        </authorList>
    </citation>
    <scope>NUCLEOTIDE SEQUENCE [LARGE SCALE GENOMIC DNA]</scope>
    <source>
        <strain evidence="4">cv. 9930</strain>
    </source>
</reference>
<reference evidence="3 4" key="3">
    <citation type="journal article" date="2010" name="BMC Genomics">
        <title>Transcriptome sequencing and comparative analysis of cucumber flowers with different sex types.</title>
        <authorList>
            <person name="Guo S."/>
            <person name="Zheng Y."/>
            <person name="Joung J.G."/>
            <person name="Liu S."/>
            <person name="Zhang Z."/>
            <person name="Crasta O.R."/>
            <person name="Sobral B.W."/>
            <person name="Xu Y."/>
            <person name="Huang S."/>
            <person name="Fei Z."/>
        </authorList>
    </citation>
    <scope>NUCLEOTIDE SEQUENCE [LARGE SCALE GENOMIC DNA]</scope>
    <source>
        <strain evidence="4">cv. 9930</strain>
    </source>
</reference>
<evidence type="ECO:0000256" key="2">
    <source>
        <dbReference type="SAM" id="Phobius"/>
    </source>
</evidence>
<keyword evidence="4" id="KW-1185">Reference proteome</keyword>
<dbReference type="KEGG" id="csv:101219174"/>
<dbReference type="PANTHER" id="PTHR36356:SF1">
    <property type="entry name" value="EXPRESSED PROTEIN"/>
    <property type="match status" value="1"/>
</dbReference>
<organism evidence="3 4">
    <name type="scientific">Cucumis sativus</name>
    <name type="common">Cucumber</name>
    <dbReference type="NCBI Taxonomy" id="3659"/>
    <lineage>
        <taxon>Eukaryota</taxon>
        <taxon>Viridiplantae</taxon>
        <taxon>Streptophyta</taxon>
        <taxon>Embryophyta</taxon>
        <taxon>Tracheophyta</taxon>
        <taxon>Spermatophyta</taxon>
        <taxon>Magnoliopsida</taxon>
        <taxon>eudicotyledons</taxon>
        <taxon>Gunneridae</taxon>
        <taxon>Pentapetalae</taxon>
        <taxon>rosids</taxon>
        <taxon>fabids</taxon>
        <taxon>Cucurbitales</taxon>
        <taxon>Cucurbitaceae</taxon>
        <taxon>Benincaseae</taxon>
        <taxon>Cucumis</taxon>
    </lineage>
</organism>
<gene>
    <name evidence="3" type="ORF">Csa_5G168760</name>
</gene>
<keyword evidence="2" id="KW-0472">Membrane</keyword>
<accession>A0A0A0KPH9</accession>
<proteinExistence type="predicted"/>
<keyword evidence="2" id="KW-1133">Transmembrane helix</keyword>
<dbReference type="PANTHER" id="PTHR36356">
    <property type="entry name" value="EXPRESSED PROTEIN"/>
    <property type="match status" value="1"/>
</dbReference>
<evidence type="ECO:0000313" key="4">
    <source>
        <dbReference type="Proteomes" id="UP000029981"/>
    </source>
</evidence>
<protein>
    <submittedName>
        <fullName evidence="3">Uncharacterized protein</fullName>
    </submittedName>
</protein>
<dbReference type="AlphaFoldDB" id="A0A0A0KPH9"/>
<feature type="transmembrane region" description="Helical" evidence="2">
    <location>
        <begin position="165"/>
        <end position="186"/>
    </location>
</feature>
<dbReference type="Proteomes" id="UP000029981">
    <property type="component" value="Chromosome 5"/>
</dbReference>
<dbReference type="Gramene" id="KGN50337">
    <property type="protein sequence ID" value="KGN50337"/>
    <property type="gene ID" value="Csa_5G168760"/>
</dbReference>
<name>A0A0A0KPH9_CUCSA</name>
<reference evidence="3 4" key="2">
    <citation type="journal article" date="2009" name="PLoS ONE">
        <title>An integrated genetic and cytogenetic map of the cucumber genome.</title>
        <authorList>
            <person name="Ren Y."/>
            <person name="Zhang Z."/>
            <person name="Liu J."/>
            <person name="Staub J.E."/>
            <person name="Han Y."/>
            <person name="Cheng Z."/>
            <person name="Li X."/>
            <person name="Lu J."/>
            <person name="Miao H."/>
            <person name="Kang H."/>
            <person name="Xie B."/>
            <person name="Gu X."/>
            <person name="Wang X."/>
            <person name="Du Y."/>
            <person name="Jin W."/>
            <person name="Huang S."/>
        </authorList>
    </citation>
    <scope>NUCLEOTIDE SEQUENCE [LARGE SCALE GENOMIC DNA]</scope>
    <source>
        <strain evidence="4">cv. 9930</strain>
    </source>
</reference>